<keyword evidence="1 3" id="KW-0489">Methyltransferase</keyword>
<dbReference type="SUPFAM" id="SSF53335">
    <property type="entry name" value="S-adenosyl-L-methionine-dependent methyltransferases"/>
    <property type="match status" value="1"/>
</dbReference>
<dbReference type="Proteomes" id="UP000811899">
    <property type="component" value="Unassembled WGS sequence"/>
</dbReference>
<organism evidence="3 4">
    <name type="scientific">Geoanaerobacter pelophilus</name>
    <dbReference type="NCBI Taxonomy" id="60036"/>
    <lineage>
        <taxon>Bacteria</taxon>
        <taxon>Pseudomonadati</taxon>
        <taxon>Thermodesulfobacteriota</taxon>
        <taxon>Desulfuromonadia</taxon>
        <taxon>Geobacterales</taxon>
        <taxon>Geobacteraceae</taxon>
        <taxon>Geoanaerobacter</taxon>
    </lineage>
</organism>
<dbReference type="InterPro" id="IPR029063">
    <property type="entry name" value="SAM-dependent_MTases_sf"/>
</dbReference>
<dbReference type="Pfam" id="PF02636">
    <property type="entry name" value="Methyltransf_28"/>
    <property type="match status" value="1"/>
</dbReference>
<sequence>MTEHTENELEKLIKERIAAKGRITFAEYMAACLYEPGLGYYTSPGRKVGAEGDFYTSSNVHQAFGRVIAKELAQMWQCLGMPDAFDLVEAGAGGGQLALDIMDTLAEVAPEFYPKVTYRFIEKEPSLRDAQAAKLAGHEGKLAWSTPDDLLSGNISVIGCILSNELIDSFPVHLVEQTGGGLKEVYVVTVAGELGEQVDELSNPAIAACLERVGATLVAGQRAEVNLAAPAWITAAASCLKKGFILTIDYGFPAKVLYRPGRMNGTLLCYYRHTLEENPYLNPGLQDITTHVDFTTLMQAGEAAGVATVWFGEQYRFLMGGGIIQELIELEARAVGDEEKIRHRLALKKLMLPEGGMGDTFQVLVQSKGVDNPQLRCMRDWSGLL</sequence>
<evidence type="ECO:0000313" key="4">
    <source>
        <dbReference type="Proteomes" id="UP000811899"/>
    </source>
</evidence>
<evidence type="ECO:0000256" key="2">
    <source>
        <dbReference type="ARBA" id="ARBA00022679"/>
    </source>
</evidence>
<dbReference type="PANTHER" id="PTHR12049">
    <property type="entry name" value="PROTEIN ARGININE METHYLTRANSFERASE NDUFAF7, MITOCHONDRIAL"/>
    <property type="match status" value="1"/>
</dbReference>
<dbReference type="InterPro" id="IPR038375">
    <property type="entry name" value="NDUFAF7_sf"/>
</dbReference>
<protein>
    <submittedName>
        <fullName evidence="3">SAM-dependent methyltransferase</fullName>
        <ecNumber evidence="3">2.1.1.-</ecNumber>
    </submittedName>
</protein>
<dbReference type="Gene3D" id="3.40.50.12710">
    <property type="match status" value="1"/>
</dbReference>
<dbReference type="RefSeq" id="WP_214172141.1">
    <property type="nucleotide sequence ID" value="NZ_JAHCVJ010000005.1"/>
</dbReference>
<dbReference type="AlphaFoldDB" id="A0AAW4LBY4"/>
<dbReference type="GO" id="GO:0035243">
    <property type="term" value="F:protein-arginine omega-N symmetric methyltransferase activity"/>
    <property type="evidence" value="ECO:0007669"/>
    <property type="project" value="TreeGrafter"/>
</dbReference>
<accession>A0AAW4LBY4</accession>
<dbReference type="EMBL" id="JAHCVJ010000005">
    <property type="protein sequence ID" value="MBT0665377.1"/>
    <property type="molecule type" value="Genomic_DNA"/>
</dbReference>
<evidence type="ECO:0000313" key="3">
    <source>
        <dbReference type="EMBL" id="MBT0665377.1"/>
    </source>
</evidence>
<gene>
    <name evidence="3" type="ORF">KI809_13805</name>
</gene>
<keyword evidence="4" id="KW-1185">Reference proteome</keyword>
<proteinExistence type="predicted"/>
<evidence type="ECO:0000256" key="1">
    <source>
        <dbReference type="ARBA" id="ARBA00022603"/>
    </source>
</evidence>
<dbReference type="GO" id="GO:0032259">
    <property type="term" value="P:methylation"/>
    <property type="evidence" value="ECO:0007669"/>
    <property type="project" value="UniProtKB-KW"/>
</dbReference>
<dbReference type="PANTHER" id="PTHR12049:SF7">
    <property type="entry name" value="PROTEIN ARGININE METHYLTRANSFERASE NDUFAF7, MITOCHONDRIAL"/>
    <property type="match status" value="1"/>
</dbReference>
<reference evidence="3 4" key="1">
    <citation type="submission" date="2021-05" db="EMBL/GenBank/DDBJ databases">
        <title>The draft genome of Geobacter pelophilus DSM 12255.</title>
        <authorList>
            <person name="Xu Z."/>
            <person name="Masuda Y."/>
            <person name="Itoh H."/>
            <person name="Senoo K."/>
        </authorList>
    </citation>
    <scope>NUCLEOTIDE SEQUENCE [LARGE SCALE GENOMIC DNA]</scope>
    <source>
        <strain evidence="3 4">DSM 12255</strain>
    </source>
</reference>
<dbReference type="InterPro" id="IPR003788">
    <property type="entry name" value="NDUFAF7"/>
</dbReference>
<keyword evidence="2 3" id="KW-0808">Transferase</keyword>
<comment type="caution">
    <text evidence="3">The sequence shown here is derived from an EMBL/GenBank/DDBJ whole genome shotgun (WGS) entry which is preliminary data.</text>
</comment>
<dbReference type="EC" id="2.1.1.-" evidence="3"/>
<name>A0AAW4LBY4_9BACT</name>